<evidence type="ECO:0000313" key="11">
    <source>
        <dbReference type="Proteomes" id="UP000237105"/>
    </source>
</evidence>
<keyword evidence="4" id="KW-0862">Zinc</keyword>
<dbReference type="InterPro" id="IPR011011">
    <property type="entry name" value="Znf_FYVE_PHD"/>
</dbReference>
<comment type="subcellular location">
    <subcellularLocation>
        <location evidence="1">Nucleus</location>
    </subcellularLocation>
</comment>
<feature type="compositionally biased region" description="Low complexity" evidence="7">
    <location>
        <begin position="85"/>
        <end position="97"/>
    </location>
</feature>
<keyword evidence="11" id="KW-1185">Reference proteome</keyword>
<dbReference type="CDD" id="cd15532">
    <property type="entry name" value="PHD2_CHD_II"/>
    <property type="match status" value="1"/>
</dbReference>
<dbReference type="CDD" id="cd04301">
    <property type="entry name" value="NAT_SF"/>
    <property type="match status" value="1"/>
</dbReference>
<evidence type="ECO:0000313" key="10">
    <source>
        <dbReference type="EMBL" id="PON45699.1"/>
    </source>
</evidence>
<dbReference type="InterPro" id="IPR000182">
    <property type="entry name" value="GNAT_dom"/>
</dbReference>
<evidence type="ECO:0000256" key="5">
    <source>
        <dbReference type="ARBA" id="ARBA00023242"/>
    </source>
</evidence>
<dbReference type="Gene3D" id="3.40.630.30">
    <property type="match status" value="1"/>
</dbReference>
<feature type="compositionally biased region" description="Basic residues" evidence="7">
    <location>
        <begin position="750"/>
        <end position="772"/>
    </location>
</feature>
<dbReference type="PROSITE" id="PS51186">
    <property type="entry name" value="GNAT"/>
    <property type="match status" value="1"/>
</dbReference>
<sequence length="1484" mass="165418">MLSICRANRKDWKQYHTVQLVEMLPDNEIEDLHDDGFEGSKVERCIFREIFFRNDVGSTSKKCVVTGVINFECESSKNDDTSLCSNSENSATTSNSSSKNACLEALSNVTEDFRETSELEYFPKQFASAKRNGEDVSGKQIKFSVYALPNIEPVLGKVSSAFPVKNDSSIQYPATDPISEVVTLRLVESSTQGVTSSCYLFKQHGEMVRECTVVEPHVSKCRLPGLEGIDVKEVTLGKAIASPVSQESIASRLLAASPTVNVQERSESPLDAEERPQEYQNCELDLSNVALKTNSNKDPRPVLQYHVADLLRAAGWLIERRKRPSRQYMETVYRTPKGRPIREFPKVWRLCGEFLFVDRCGSVGEDDRKWTNIGQFWSDLSDTLLILKKETNVSELSYRWRLLDPFVIVVLIDRKIGALRKGEVVKATKSIVLTDRNNKSDGYFPLANTDSIIHQIAEGDLPTSLCGSTLADESALVVSGGNSHDCFQQSGNGEYGGQMNNEALKFLKVMQLYTAKGEGIHLVNASNEIGNQCRESSGEKASSLGITSIPEYGTCSTVVQSASSLNDVTFTSRNCYNVLGQSVSLHHDDNINCPISAKQSSAHNVERVKEVNPFEDDDELQGARVTDVSHYLLRSRDDCPNSTNDGLVPFQELEAVRHSVHVGEDGRQHYDASKLKVVDTFSPGDVTLKRKTRRKSKRISEMESSSFDQCGNLDSTSVDTADLLCVNRNDGQLDSDQVQGDLVTDARNKETRKKSSSLNSSHHHIEKKGSKLKRNCSNYNDSKIVKKKSRCHIEDDDLLVSAIIKNKDFSPSTAKYTSRKKACKSRARRKLKSQKRSCRLLPNLVNGGMHFKDGKWFSVGVRTVLSWLISTGVISLNDVIQYRNPRDDAVIKDGRITRDGVFCKCCSKVLTISEFKIHAGFKLNRPCLNLFMESGKPFTLCQLQAWSAEYKTRKGVSPAIRIDKDDRNDDSCGHCGDGGELICCDSCPSTFHQACLSTQELPEGSWYCPNCTCWICGSLVDDKDASSASNALKCSQCEHKFHEACLKENSRYQETMSDASFCGTSCQEIIAVIDAELFEYLVQRYEQVYSGLQSRVGLINHITDGFSWTLLKCIHDDQKVHSAQRFALKAECNSRIAVALTIMEECFLSMVDPRTGINMIPHVLYNWGSAFARLNFEGFYTVVLERDDVLISVASIRVHGATVAEMPLIATCSKYRRQGMSRRLVTAIEEMLMSFKVEKMVVAAIPDLVETWTKGFGFELVEDSERESLNKINLMVFPGTVLLKKLLYDSRMTHGQSGDTLQLRTDESANKRIMCKTVPMDDFKRQSNEKDCTDEAGRKLENDIAECKKLTEAECGGQMKVNDSDRGVDGGLSSIGIEASTEVGIRSGEAFTESGEMVKPVQKQSNGSYYDNAARARVEERSSMQVGEVEFSTLQDQFSKLSCEDPTPKVGDSQPKIVHNVESLGMFDGTQISLDEQACQENVR</sequence>
<evidence type="ECO:0000259" key="8">
    <source>
        <dbReference type="PROSITE" id="PS50016"/>
    </source>
</evidence>
<dbReference type="PROSITE" id="PS50016">
    <property type="entry name" value="ZF_PHD_2"/>
    <property type="match status" value="1"/>
</dbReference>
<comment type="caution">
    <text evidence="10">The sequence shown here is derived from an EMBL/GenBank/DDBJ whole genome shotgun (WGS) entry which is preliminary data.</text>
</comment>
<dbReference type="SMART" id="SM00249">
    <property type="entry name" value="PHD"/>
    <property type="match status" value="2"/>
</dbReference>
<dbReference type="InterPro" id="IPR019787">
    <property type="entry name" value="Znf_PHD-finger"/>
</dbReference>
<dbReference type="Pfam" id="PF16135">
    <property type="entry name" value="TDBD"/>
    <property type="match status" value="1"/>
</dbReference>
<organism evidence="10 11">
    <name type="scientific">Parasponia andersonii</name>
    <name type="common">Sponia andersonii</name>
    <dbReference type="NCBI Taxonomy" id="3476"/>
    <lineage>
        <taxon>Eukaryota</taxon>
        <taxon>Viridiplantae</taxon>
        <taxon>Streptophyta</taxon>
        <taxon>Embryophyta</taxon>
        <taxon>Tracheophyta</taxon>
        <taxon>Spermatophyta</taxon>
        <taxon>Magnoliopsida</taxon>
        <taxon>eudicotyledons</taxon>
        <taxon>Gunneridae</taxon>
        <taxon>Pentapetalae</taxon>
        <taxon>rosids</taxon>
        <taxon>fabids</taxon>
        <taxon>Rosales</taxon>
        <taxon>Cannabaceae</taxon>
        <taxon>Parasponia</taxon>
    </lineage>
</organism>
<dbReference type="Pfam" id="PF00628">
    <property type="entry name" value="PHD"/>
    <property type="match status" value="1"/>
</dbReference>
<keyword evidence="5" id="KW-0539">Nucleus</keyword>
<dbReference type="PANTHER" id="PTHR46508:SF2">
    <property type="entry name" value="INCREASED DNA METHYLATION 1"/>
    <property type="match status" value="1"/>
</dbReference>
<dbReference type="STRING" id="3476.A0A2P5BA83"/>
<dbReference type="InterPro" id="IPR056511">
    <property type="entry name" value="IDM1_C"/>
</dbReference>
<feature type="region of interest" description="Disordered" evidence="7">
    <location>
        <begin position="77"/>
        <end position="97"/>
    </location>
</feature>
<dbReference type="OrthoDB" id="429143at2759"/>
<evidence type="ECO:0000256" key="4">
    <source>
        <dbReference type="ARBA" id="ARBA00022833"/>
    </source>
</evidence>
<accession>A0A2P5BA83</accession>
<evidence type="ECO:0000256" key="6">
    <source>
        <dbReference type="PROSITE-ProRule" id="PRU00146"/>
    </source>
</evidence>
<dbReference type="Pfam" id="PF23209">
    <property type="entry name" value="IDM1_C"/>
    <property type="match status" value="1"/>
</dbReference>
<protein>
    <submittedName>
        <fullName evidence="10">Protein OBERON</fullName>
    </submittedName>
</protein>
<dbReference type="InterPro" id="IPR032308">
    <property type="entry name" value="TDBD"/>
</dbReference>
<dbReference type="Proteomes" id="UP000237105">
    <property type="component" value="Unassembled WGS sequence"/>
</dbReference>
<dbReference type="EMBL" id="JXTB01000325">
    <property type="protein sequence ID" value="PON45699.1"/>
    <property type="molecule type" value="Genomic_DNA"/>
</dbReference>
<dbReference type="Gene3D" id="3.30.40.10">
    <property type="entry name" value="Zinc/RING finger domain, C3HC4 (zinc finger)"/>
    <property type="match status" value="1"/>
</dbReference>
<keyword evidence="2" id="KW-0479">Metal-binding</keyword>
<dbReference type="GO" id="GO:0005634">
    <property type="term" value="C:nucleus"/>
    <property type="evidence" value="ECO:0007669"/>
    <property type="project" value="UniProtKB-SubCell"/>
</dbReference>
<dbReference type="InterPro" id="IPR013083">
    <property type="entry name" value="Znf_RING/FYVE/PHD"/>
</dbReference>
<name>A0A2P5BA83_PARAD</name>
<feature type="region of interest" description="Disordered" evidence="7">
    <location>
        <begin position="736"/>
        <end position="772"/>
    </location>
</feature>
<keyword evidence="3 6" id="KW-0863">Zinc-finger</keyword>
<dbReference type="GO" id="GO:0008270">
    <property type="term" value="F:zinc ion binding"/>
    <property type="evidence" value="ECO:0007669"/>
    <property type="project" value="UniProtKB-KW"/>
</dbReference>
<feature type="domain" description="PHD-type" evidence="8">
    <location>
        <begin position="969"/>
        <end position="1014"/>
    </location>
</feature>
<dbReference type="SUPFAM" id="SSF57903">
    <property type="entry name" value="FYVE/PHD zinc finger"/>
    <property type="match status" value="1"/>
</dbReference>
<evidence type="ECO:0000256" key="1">
    <source>
        <dbReference type="ARBA" id="ARBA00004123"/>
    </source>
</evidence>
<reference evidence="11" key="1">
    <citation type="submission" date="2016-06" db="EMBL/GenBank/DDBJ databases">
        <title>Parallel loss of symbiosis genes in relatives of nitrogen-fixing non-legume Parasponia.</title>
        <authorList>
            <person name="Van Velzen R."/>
            <person name="Holmer R."/>
            <person name="Bu F."/>
            <person name="Rutten L."/>
            <person name="Van Zeijl A."/>
            <person name="Liu W."/>
            <person name="Santuari L."/>
            <person name="Cao Q."/>
            <person name="Sharma T."/>
            <person name="Shen D."/>
            <person name="Roswanjaya Y."/>
            <person name="Wardhani T."/>
            <person name="Kalhor M.S."/>
            <person name="Jansen J."/>
            <person name="Van den Hoogen J."/>
            <person name="Gungor B."/>
            <person name="Hartog M."/>
            <person name="Hontelez J."/>
            <person name="Verver J."/>
            <person name="Yang W.-C."/>
            <person name="Schijlen E."/>
            <person name="Repin R."/>
            <person name="Schilthuizen M."/>
            <person name="Schranz E."/>
            <person name="Heidstra R."/>
            <person name="Miyata K."/>
            <person name="Fedorova E."/>
            <person name="Kohlen W."/>
            <person name="Bisseling T."/>
            <person name="Smit S."/>
            <person name="Geurts R."/>
        </authorList>
    </citation>
    <scope>NUCLEOTIDE SEQUENCE [LARGE SCALE GENOMIC DNA]</scope>
    <source>
        <strain evidence="11">cv. WU1-14</strain>
    </source>
</reference>
<dbReference type="SUPFAM" id="SSF55729">
    <property type="entry name" value="Acyl-CoA N-acyltransferases (Nat)"/>
    <property type="match status" value="1"/>
</dbReference>
<evidence type="ECO:0000259" key="9">
    <source>
        <dbReference type="PROSITE" id="PS51186"/>
    </source>
</evidence>
<proteinExistence type="predicted"/>
<evidence type="ECO:0000256" key="3">
    <source>
        <dbReference type="ARBA" id="ARBA00022771"/>
    </source>
</evidence>
<dbReference type="InterPro" id="IPR016181">
    <property type="entry name" value="Acyl_CoA_acyltransferase"/>
</dbReference>
<evidence type="ECO:0000256" key="7">
    <source>
        <dbReference type="SAM" id="MobiDB-lite"/>
    </source>
</evidence>
<feature type="domain" description="N-acetyltransferase" evidence="9">
    <location>
        <begin position="1138"/>
        <end position="1288"/>
    </location>
</feature>
<gene>
    <name evidence="10" type="ORF">PanWU01x14_256910</name>
</gene>
<evidence type="ECO:0000256" key="2">
    <source>
        <dbReference type="ARBA" id="ARBA00022723"/>
    </source>
</evidence>
<dbReference type="GO" id="GO:0016747">
    <property type="term" value="F:acyltransferase activity, transferring groups other than amino-acyl groups"/>
    <property type="evidence" value="ECO:0007669"/>
    <property type="project" value="InterPro"/>
</dbReference>
<dbReference type="InterPro" id="IPR001965">
    <property type="entry name" value="Znf_PHD"/>
</dbReference>
<dbReference type="PANTHER" id="PTHR46508">
    <property type="entry name" value="PHD FINGER FAMILY PROTEIN"/>
    <property type="match status" value="1"/>
</dbReference>